<evidence type="ECO:0000256" key="1">
    <source>
        <dbReference type="SAM" id="Phobius"/>
    </source>
</evidence>
<reference evidence="2 3" key="1">
    <citation type="journal article" date="2015" name="Int. J. Syst. Evol. Microbiol.">
        <title>Methanoculleus taiwanensis sp. nov., a methanogen isolated from deep marine sediment at the deformation front area near Taiwan.</title>
        <authorList>
            <person name="Weng C.Y."/>
            <person name="Chen S.C."/>
            <person name="Lai M.C."/>
            <person name="Wu S.Y."/>
            <person name="Lin S."/>
            <person name="Yang T.F."/>
            <person name="Chen P.C."/>
        </authorList>
    </citation>
    <scope>NUCLEOTIDE SEQUENCE [LARGE SCALE GENOMIC DNA]</scope>
    <source>
        <strain evidence="2 3">CYW4</strain>
    </source>
</reference>
<gene>
    <name evidence="2" type="ORF">ABH15_07850</name>
</gene>
<comment type="caution">
    <text evidence="2">The sequence shown here is derived from an EMBL/GenBank/DDBJ whole genome shotgun (WGS) entry which is preliminary data.</text>
</comment>
<evidence type="ECO:0000313" key="2">
    <source>
        <dbReference type="EMBL" id="RXE56087.1"/>
    </source>
</evidence>
<proteinExistence type="predicted"/>
<dbReference type="RefSeq" id="WP_128693818.1">
    <property type="nucleotide sequence ID" value="NZ_LHQS01000002.1"/>
</dbReference>
<dbReference type="Proteomes" id="UP000290932">
    <property type="component" value="Unassembled WGS sequence"/>
</dbReference>
<evidence type="ECO:0008006" key="4">
    <source>
        <dbReference type="Google" id="ProtNLM"/>
    </source>
</evidence>
<sequence length="103" mass="10423">MLKKTYIKRFGIISVAKFTAVLAAMYGVVIGLLAAVGAGGKTAWLGAPGYGAIGTIGFSVGVVVLVVLAMALLGFVTGAVLAFIYNIASRATGGIEIDLDVTE</sequence>
<accession>A0A498H150</accession>
<keyword evidence="1" id="KW-0472">Membrane</keyword>
<evidence type="ECO:0000313" key="3">
    <source>
        <dbReference type="Proteomes" id="UP000290932"/>
    </source>
</evidence>
<name>A0A498H150_9EURY</name>
<keyword evidence="1" id="KW-0812">Transmembrane</keyword>
<dbReference type="EMBL" id="LHQS01000002">
    <property type="protein sequence ID" value="RXE56087.1"/>
    <property type="molecule type" value="Genomic_DNA"/>
</dbReference>
<keyword evidence="1" id="KW-1133">Transmembrane helix</keyword>
<dbReference type="AlphaFoldDB" id="A0A498H150"/>
<organism evidence="2 3">
    <name type="scientific">Methanoculleus taiwanensis</name>
    <dbReference type="NCBI Taxonomy" id="1550565"/>
    <lineage>
        <taxon>Archaea</taxon>
        <taxon>Methanobacteriati</taxon>
        <taxon>Methanobacteriota</taxon>
        <taxon>Stenosarchaea group</taxon>
        <taxon>Methanomicrobia</taxon>
        <taxon>Methanomicrobiales</taxon>
        <taxon>Methanomicrobiaceae</taxon>
        <taxon>Methanoculleus</taxon>
    </lineage>
</organism>
<protein>
    <recommendedName>
        <fullName evidence="4">DUF3566 domain-containing protein</fullName>
    </recommendedName>
</protein>
<keyword evidence="3" id="KW-1185">Reference proteome</keyword>
<feature type="transmembrane region" description="Helical" evidence="1">
    <location>
        <begin position="12"/>
        <end position="36"/>
    </location>
</feature>
<feature type="transmembrane region" description="Helical" evidence="1">
    <location>
        <begin position="56"/>
        <end position="85"/>
    </location>
</feature>